<organism evidence="1">
    <name type="scientific">Arundo donax</name>
    <name type="common">Giant reed</name>
    <name type="synonym">Donax arundinaceus</name>
    <dbReference type="NCBI Taxonomy" id="35708"/>
    <lineage>
        <taxon>Eukaryota</taxon>
        <taxon>Viridiplantae</taxon>
        <taxon>Streptophyta</taxon>
        <taxon>Embryophyta</taxon>
        <taxon>Tracheophyta</taxon>
        <taxon>Spermatophyta</taxon>
        <taxon>Magnoliopsida</taxon>
        <taxon>Liliopsida</taxon>
        <taxon>Poales</taxon>
        <taxon>Poaceae</taxon>
        <taxon>PACMAD clade</taxon>
        <taxon>Arundinoideae</taxon>
        <taxon>Arundineae</taxon>
        <taxon>Arundo</taxon>
    </lineage>
</organism>
<dbReference type="EMBL" id="GBRH01230966">
    <property type="protein sequence ID" value="JAD66929.1"/>
    <property type="molecule type" value="Transcribed_RNA"/>
</dbReference>
<dbReference type="AlphaFoldDB" id="A0A0A9BS85"/>
<name>A0A0A9BS85_ARUDO</name>
<reference evidence="1" key="1">
    <citation type="submission" date="2014-09" db="EMBL/GenBank/DDBJ databases">
        <authorList>
            <person name="Magalhaes I.L.F."/>
            <person name="Oliveira U."/>
            <person name="Santos F.R."/>
            <person name="Vidigal T.H.D.A."/>
            <person name="Brescovit A.D."/>
            <person name="Santos A.J."/>
        </authorList>
    </citation>
    <scope>NUCLEOTIDE SEQUENCE</scope>
    <source>
        <tissue evidence="1">Shoot tissue taken approximately 20 cm above the soil surface</tissue>
    </source>
</reference>
<proteinExistence type="predicted"/>
<evidence type="ECO:0000313" key="1">
    <source>
        <dbReference type="EMBL" id="JAD66929.1"/>
    </source>
</evidence>
<reference evidence="1" key="2">
    <citation type="journal article" date="2015" name="Data Brief">
        <title>Shoot transcriptome of the giant reed, Arundo donax.</title>
        <authorList>
            <person name="Barrero R.A."/>
            <person name="Guerrero F.D."/>
            <person name="Moolhuijzen P."/>
            <person name="Goolsby J.A."/>
            <person name="Tidwell J."/>
            <person name="Bellgard S.E."/>
            <person name="Bellgard M.I."/>
        </authorList>
    </citation>
    <scope>NUCLEOTIDE SEQUENCE</scope>
    <source>
        <tissue evidence="1">Shoot tissue taken approximately 20 cm above the soil surface</tissue>
    </source>
</reference>
<accession>A0A0A9BS85</accession>
<sequence>MGVLGKLPFYPAGCSSAELLGALLSYTVHSDDFQGFLPSPYPSAMETACAHSRW</sequence>
<protein>
    <submittedName>
        <fullName evidence="1">Uncharacterized protein</fullName>
    </submittedName>
</protein>